<keyword evidence="1" id="KW-0472">Membrane</keyword>
<evidence type="ECO:0000256" key="1">
    <source>
        <dbReference type="SAM" id="Phobius"/>
    </source>
</evidence>
<keyword evidence="3" id="KW-1185">Reference proteome</keyword>
<geneLocation type="plasmid" evidence="2 3">
    <name>pET44827</name>
</geneLocation>
<dbReference type="eggNOG" id="ENOG5031MXJ">
    <property type="taxonomic scope" value="Bacteria"/>
</dbReference>
<dbReference type="KEGG" id="car:CAQ58232.1"/>
<sequence>MILVPSFLFTQAGLSRELAALLIAFGLLALWTTIFGLRLNARTSR</sequence>
<keyword evidence="1" id="KW-1133">Transmembrane helix</keyword>
<dbReference type="Proteomes" id="UP000002077">
    <property type="component" value="Plasmid pET44827"/>
</dbReference>
<reference evidence="2 3" key="1">
    <citation type="journal article" date="2010" name="BMC Genomics">
        <title>Complete genome sequence and lifestyle of black-pigmented Corynebacterium aurimucosum ATCC 700975 (formerly C. nigricans CN-1) isolated from a vaginal swab of a woman with spontaneous abortion.</title>
        <authorList>
            <person name="Trost E."/>
            <person name="Gotker S."/>
            <person name="Schneider J."/>
            <person name="Schneiker-Bekel S."/>
            <person name="Szczepanowski R."/>
            <person name="Tilker A."/>
            <person name="Viehoever P."/>
            <person name="Arnold W."/>
            <person name="Bekel T."/>
            <person name="Blom J."/>
            <person name="Gartemann K.H."/>
            <person name="Linke B."/>
            <person name="Goesmann A."/>
            <person name="Puhler A."/>
            <person name="Shukla S.K."/>
            <person name="Tauch A."/>
        </authorList>
    </citation>
    <scope>NUCLEOTIDE SEQUENCE [LARGE SCALE GENOMIC DNA]</scope>
    <source>
        <strain evidence="3">ATCC 700975 / DSM 44827 / CIP 107346 / CN-1</strain>
        <plasmid evidence="2 3">pET44827</plasmid>
    </source>
</reference>
<evidence type="ECO:0000313" key="2">
    <source>
        <dbReference type="EMBL" id="CAQ58232.1"/>
    </source>
</evidence>
<protein>
    <submittedName>
        <fullName evidence="2">Uncharacterized protein</fullName>
    </submittedName>
</protein>
<feature type="transmembrane region" description="Helical" evidence="1">
    <location>
        <begin position="20"/>
        <end position="39"/>
    </location>
</feature>
<name>B3GW49_CORA7</name>
<evidence type="ECO:0000313" key="3">
    <source>
        <dbReference type="Proteomes" id="UP000002077"/>
    </source>
</evidence>
<accession>B3GW49</accession>
<proteinExistence type="predicted"/>
<dbReference type="EMBL" id="FM164414">
    <property type="protein sequence ID" value="CAQ58232.1"/>
    <property type="molecule type" value="Genomic_DNA"/>
</dbReference>
<keyword evidence="1" id="KW-0812">Transmembrane</keyword>
<dbReference type="HOGENOM" id="CLU_3198580_0_0_11"/>
<dbReference type="AlphaFoldDB" id="B3GW49"/>
<keyword evidence="2" id="KW-0614">Plasmid</keyword>
<organism evidence="3">
    <name type="scientific">Corynebacterium aurimucosum (strain ATCC 700975 / DSM 44827 / CIP 107346 / CN-1)</name>
    <name type="common">Corynebacterium nigricans</name>
    <dbReference type="NCBI Taxonomy" id="548476"/>
    <lineage>
        <taxon>Bacteria</taxon>
        <taxon>Bacillati</taxon>
        <taxon>Actinomycetota</taxon>
        <taxon>Actinomycetes</taxon>
        <taxon>Mycobacteriales</taxon>
        <taxon>Corynebacteriaceae</taxon>
        <taxon>Corynebacterium</taxon>
    </lineage>
</organism>